<dbReference type="EMBL" id="JABAGV010000012">
    <property type="protein sequence ID" value="MBC2474373.1"/>
    <property type="molecule type" value="Genomic_DNA"/>
</dbReference>
<reference evidence="1" key="2">
    <citation type="journal article" date="2022" name="Nat. Biotechnol.">
        <title>Carbon-negative production of acetone and isopropanol by gas fermentation at industrial pilot scale.</title>
        <authorList>
            <person name="Liew F.E."/>
            <person name="Nogle R."/>
            <person name="Abdalla T."/>
            <person name="Rasor B.J."/>
            <person name="Canter C."/>
            <person name="Jensen R.O."/>
            <person name="Wang L."/>
            <person name="Strutz J."/>
            <person name="Chirania P."/>
            <person name="De Tissera S."/>
            <person name="Mueller A.P."/>
            <person name="Ruan Z."/>
            <person name="Gao A."/>
            <person name="Tran L."/>
            <person name="Engle N.L."/>
            <person name="Bromley J.C."/>
            <person name="Daniell J."/>
            <person name="Conrado R."/>
            <person name="Tschaplinski T.J."/>
            <person name="Giannone R.J."/>
            <person name="Hettich R.L."/>
            <person name="Karim A.S."/>
            <person name="Simpson S.D."/>
            <person name="Brown S.D."/>
            <person name="Leang C."/>
            <person name="Jewett M.C."/>
            <person name="Kopke M."/>
        </authorList>
    </citation>
    <scope>NUCLEOTIDE SEQUENCE</scope>
    <source>
        <strain evidence="1">DJ015</strain>
    </source>
</reference>
<sequence>MAILKIEKERKESILNNLKNWNLDGMKYSISVGDFDFLDNIHEERIVGNRIMSIFEYYFNQLEKAKEEIKGIFTEDEIILMLNNISGHGCSLLDNKELFIDNCCNYYFENDLYTNPELQESLRNKLNKLSEMQIHSLLCISKEIQGEFNVQELFGCLDNEESALN</sequence>
<dbReference type="AlphaFoldDB" id="A0AAW3W6B1"/>
<dbReference type="RefSeq" id="WP_171780272.1">
    <property type="nucleotide sequence ID" value="NZ_JABAGV010000012.1"/>
</dbReference>
<protein>
    <submittedName>
        <fullName evidence="1">Uncharacterized protein</fullName>
    </submittedName>
</protein>
<proteinExistence type="predicted"/>
<organism evidence="1 2">
    <name type="scientific">Clostridium beijerinckii</name>
    <name type="common">Clostridium MP</name>
    <dbReference type="NCBI Taxonomy" id="1520"/>
    <lineage>
        <taxon>Bacteria</taxon>
        <taxon>Bacillati</taxon>
        <taxon>Bacillota</taxon>
        <taxon>Clostridia</taxon>
        <taxon>Eubacteriales</taxon>
        <taxon>Clostridiaceae</taxon>
        <taxon>Clostridium</taxon>
    </lineage>
</organism>
<name>A0AAW3W6B1_CLOBE</name>
<evidence type="ECO:0000313" key="1">
    <source>
        <dbReference type="EMBL" id="MBC2474373.1"/>
    </source>
</evidence>
<dbReference type="Proteomes" id="UP001194098">
    <property type="component" value="Unassembled WGS sequence"/>
</dbReference>
<accession>A0AAW3W6B1</accession>
<reference evidence="1" key="1">
    <citation type="submission" date="2020-04" db="EMBL/GenBank/DDBJ databases">
        <authorList>
            <person name="Brown S."/>
        </authorList>
    </citation>
    <scope>NUCLEOTIDE SEQUENCE</scope>
    <source>
        <strain evidence="1">DJ015</strain>
    </source>
</reference>
<comment type="caution">
    <text evidence="1">The sequence shown here is derived from an EMBL/GenBank/DDBJ whole genome shotgun (WGS) entry which is preliminary data.</text>
</comment>
<evidence type="ECO:0000313" key="2">
    <source>
        <dbReference type="Proteomes" id="UP001194098"/>
    </source>
</evidence>
<gene>
    <name evidence="1" type="ORF">HGI39_06535</name>
</gene>